<dbReference type="OMA" id="QHEMISA"/>
<accession>D5GF57</accession>
<keyword evidence="3" id="KW-1185">Reference proteome</keyword>
<dbReference type="KEGG" id="tml:GSTUM_00001864001"/>
<dbReference type="eggNOG" id="ENOG502SVSE">
    <property type="taxonomic scope" value="Eukaryota"/>
</dbReference>
<protein>
    <submittedName>
        <fullName evidence="2">(Perigord truffle) hypothetical protein</fullName>
    </submittedName>
</protein>
<dbReference type="GeneID" id="9188011"/>
<evidence type="ECO:0000256" key="1">
    <source>
        <dbReference type="SAM" id="MobiDB-lite"/>
    </source>
</evidence>
<organism evidence="2 3">
    <name type="scientific">Tuber melanosporum (strain Mel28)</name>
    <name type="common">Perigord black truffle</name>
    <dbReference type="NCBI Taxonomy" id="656061"/>
    <lineage>
        <taxon>Eukaryota</taxon>
        <taxon>Fungi</taxon>
        <taxon>Dikarya</taxon>
        <taxon>Ascomycota</taxon>
        <taxon>Pezizomycotina</taxon>
        <taxon>Pezizomycetes</taxon>
        <taxon>Pezizales</taxon>
        <taxon>Tuberaceae</taxon>
        <taxon>Tuber</taxon>
    </lineage>
</organism>
<dbReference type="HOGENOM" id="CLU_075611_0_0_1"/>
<proteinExistence type="predicted"/>
<dbReference type="AlphaFoldDB" id="D5GF57"/>
<evidence type="ECO:0000313" key="2">
    <source>
        <dbReference type="EMBL" id="CAZ83150.1"/>
    </source>
</evidence>
<reference evidence="2 3" key="1">
    <citation type="journal article" date="2010" name="Nature">
        <title>Perigord black truffle genome uncovers evolutionary origins and mechanisms of symbiosis.</title>
        <authorList>
            <person name="Martin F."/>
            <person name="Kohler A."/>
            <person name="Murat C."/>
            <person name="Balestrini R."/>
            <person name="Coutinho P.M."/>
            <person name="Jaillon O."/>
            <person name="Montanini B."/>
            <person name="Morin E."/>
            <person name="Noel B."/>
            <person name="Percudani R."/>
            <person name="Porcel B."/>
            <person name="Rubini A."/>
            <person name="Amicucci A."/>
            <person name="Amselem J."/>
            <person name="Anthouard V."/>
            <person name="Arcioni S."/>
            <person name="Artiguenave F."/>
            <person name="Aury J.M."/>
            <person name="Ballario P."/>
            <person name="Bolchi A."/>
            <person name="Brenna A."/>
            <person name="Brun A."/>
            <person name="Buee M."/>
            <person name="Cantarel B."/>
            <person name="Chevalier G."/>
            <person name="Couloux A."/>
            <person name="Da Silva C."/>
            <person name="Denoeud F."/>
            <person name="Duplessis S."/>
            <person name="Ghignone S."/>
            <person name="Hilselberger B."/>
            <person name="Iotti M."/>
            <person name="Marcais B."/>
            <person name="Mello A."/>
            <person name="Miranda M."/>
            <person name="Pacioni G."/>
            <person name="Quesneville H."/>
            <person name="Riccioni C."/>
            <person name="Ruotolo R."/>
            <person name="Splivallo R."/>
            <person name="Stocchi V."/>
            <person name="Tisserant E."/>
            <person name="Viscomi A.R."/>
            <person name="Zambonelli A."/>
            <person name="Zampieri E."/>
            <person name="Henrissat B."/>
            <person name="Lebrun M.H."/>
            <person name="Paolocci F."/>
            <person name="Bonfante P."/>
            <person name="Ottonello S."/>
            <person name="Wincker P."/>
        </authorList>
    </citation>
    <scope>NUCLEOTIDE SEQUENCE [LARGE SCALE GENOMIC DNA]</scope>
    <source>
        <strain evidence="2 3">Mel28</strain>
    </source>
</reference>
<gene>
    <name evidence="2" type="ORF">GSTUM_00001864001</name>
</gene>
<name>D5GF57_TUBMM</name>
<dbReference type="RefSeq" id="XP_002838959.1">
    <property type="nucleotide sequence ID" value="XM_002838913.1"/>
</dbReference>
<dbReference type="InParanoid" id="D5GF57"/>
<evidence type="ECO:0000313" key="3">
    <source>
        <dbReference type="Proteomes" id="UP000006911"/>
    </source>
</evidence>
<sequence>MPPQSSNPPFSTTNCEVPDDAISLRSAAPSYTSSLPPAYSDQLPLSSPRVPEQRHSSLLTSLPENYNVTAWSSLTGSGHQNRAYENVAERRARRDAARMHANSLLVRANNAVRAETQRAEEAPHSVSLAEDGKSWDFLISQMANWESREKSWNNFRARFSKDQSRIPFPKKKIGMSGRFG</sequence>
<dbReference type="Proteomes" id="UP000006911">
    <property type="component" value="Unassembled WGS sequence"/>
</dbReference>
<dbReference type="EMBL" id="FN430207">
    <property type="protein sequence ID" value="CAZ83150.1"/>
    <property type="molecule type" value="Genomic_DNA"/>
</dbReference>
<feature type="region of interest" description="Disordered" evidence="1">
    <location>
        <begin position="29"/>
        <end position="56"/>
    </location>
</feature>